<organism evidence="1 2">
    <name type="scientific">Macleaya cordata</name>
    <name type="common">Five-seeded plume-poppy</name>
    <name type="synonym">Bocconia cordata</name>
    <dbReference type="NCBI Taxonomy" id="56857"/>
    <lineage>
        <taxon>Eukaryota</taxon>
        <taxon>Viridiplantae</taxon>
        <taxon>Streptophyta</taxon>
        <taxon>Embryophyta</taxon>
        <taxon>Tracheophyta</taxon>
        <taxon>Spermatophyta</taxon>
        <taxon>Magnoliopsida</taxon>
        <taxon>Ranunculales</taxon>
        <taxon>Papaveraceae</taxon>
        <taxon>Papaveroideae</taxon>
        <taxon>Macleaya</taxon>
    </lineage>
</organism>
<keyword evidence="2" id="KW-1185">Reference proteome</keyword>
<comment type="caution">
    <text evidence="1">The sequence shown here is derived from an EMBL/GenBank/DDBJ whole genome shotgun (WGS) entry which is preliminary data.</text>
</comment>
<accession>A0A200RDI4</accession>
<dbReference type="STRING" id="56857.A0A200RDI4"/>
<dbReference type="Proteomes" id="UP000195402">
    <property type="component" value="Unassembled WGS sequence"/>
</dbReference>
<evidence type="ECO:0000313" key="1">
    <source>
        <dbReference type="EMBL" id="OVA20751.1"/>
    </source>
</evidence>
<dbReference type="PANTHER" id="PTHR47334">
    <property type="entry name" value="SPLICING FACTOR PWI DOMAIN-CONTAINING PROTEIN / RNA RECOGNITION MOTIF (RRM)-CONTAINING PROTEIN"/>
    <property type="match status" value="1"/>
</dbReference>
<sequence length="116" mass="14052">MRQIVVMLPKTKEDLFSYEINWAVYDKYIWASVEHERMAFKRKLRSWLGSKKMLNWWFVTSCQVSKIMHVPASRLVERLQLILGDGSEVFVRRMWQRLIFGTKLMLLHLRWMTKSS</sequence>
<dbReference type="PANTHER" id="PTHR47334:SF2">
    <property type="entry name" value="RNA-BINDING MOTIF PROTEIN 25"/>
    <property type="match status" value="1"/>
</dbReference>
<dbReference type="AlphaFoldDB" id="A0A200RDI4"/>
<dbReference type="InterPro" id="IPR053294">
    <property type="entry name" value="RBM_PWI_domain"/>
</dbReference>
<dbReference type="InParanoid" id="A0A200RDI4"/>
<evidence type="ECO:0000313" key="2">
    <source>
        <dbReference type="Proteomes" id="UP000195402"/>
    </source>
</evidence>
<dbReference type="OrthoDB" id="6275295at2759"/>
<name>A0A200RDI4_MACCD</name>
<protein>
    <submittedName>
        <fullName evidence="1">Uncharacterized protein</fullName>
    </submittedName>
</protein>
<dbReference type="Gene3D" id="1.20.1390.10">
    <property type="entry name" value="PWI domain"/>
    <property type="match status" value="1"/>
</dbReference>
<dbReference type="EMBL" id="MVGT01000057">
    <property type="protein sequence ID" value="OVA20751.1"/>
    <property type="molecule type" value="Genomic_DNA"/>
</dbReference>
<gene>
    <name evidence="1" type="ORF">BVC80_887g36</name>
</gene>
<proteinExistence type="predicted"/>
<reference evidence="1 2" key="1">
    <citation type="journal article" date="2017" name="Mol. Plant">
        <title>The Genome of Medicinal Plant Macleaya cordata Provides New Insights into Benzylisoquinoline Alkaloids Metabolism.</title>
        <authorList>
            <person name="Liu X."/>
            <person name="Liu Y."/>
            <person name="Huang P."/>
            <person name="Ma Y."/>
            <person name="Qing Z."/>
            <person name="Tang Q."/>
            <person name="Cao H."/>
            <person name="Cheng P."/>
            <person name="Zheng Y."/>
            <person name="Yuan Z."/>
            <person name="Zhou Y."/>
            <person name="Liu J."/>
            <person name="Tang Z."/>
            <person name="Zhuo Y."/>
            <person name="Zhang Y."/>
            <person name="Yu L."/>
            <person name="Huang J."/>
            <person name="Yang P."/>
            <person name="Peng Q."/>
            <person name="Zhang J."/>
            <person name="Jiang W."/>
            <person name="Zhang Z."/>
            <person name="Lin K."/>
            <person name="Ro D.K."/>
            <person name="Chen X."/>
            <person name="Xiong X."/>
            <person name="Shang Y."/>
            <person name="Huang S."/>
            <person name="Zeng J."/>
        </authorList>
    </citation>
    <scope>NUCLEOTIDE SEQUENCE [LARGE SCALE GENOMIC DNA]</scope>
    <source>
        <strain evidence="2">cv. BLH2017</strain>
        <tissue evidence="1">Root</tissue>
    </source>
</reference>